<dbReference type="SUPFAM" id="SSF55729">
    <property type="entry name" value="Acyl-CoA N-acyltransferases (Nat)"/>
    <property type="match status" value="1"/>
</dbReference>
<dbReference type="OrthoDB" id="9795206at2"/>
<evidence type="ECO:0000313" key="5">
    <source>
        <dbReference type="EMBL" id="QDU97327.1"/>
    </source>
</evidence>
<dbReference type="Gene3D" id="3.40.630.30">
    <property type="match status" value="1"/>
</dbReference>
<dbReference type="PANTHER" id="PTHR43792:SF8">
    <property type="entry name" value="[RIBOSOMAL PROTEIN US5]-ALANINE N-ACETYLTRANSFERASE"/>
    <property type="match status" value="1"/>
</dbReference>
<sequence>MGEIAEVIFPRLLIGRSETLSVMHINIRDTAAEDLDAILRIGNDALVAPHQYRQSLAGTRDKWCDFLAGKRDTKFVTFRCATILDGDTIIGNVSQWHINSNDRPIVQCGWNLTPAYWGRGVMCLALTELFNRFFANDGVAHIYADCFRSNHRCIRVLEKLGFTPNGIPPHHRVIIAWSMRCLHWIRRFRLDSEMWQPSAP</sequence>
<evidence type="ECO:0000256" key="3">
    <source>
        <dbReference type="ARBA" id="ARBA00038502"/>
    </source>
</evidence>
<dbReference type="GO" id="GO:0016747">
    <property type="term" value="F:acyltransferase activity, transferring groups other than amino-acyl groups"/>
    <property type="evidence" value="ECO:0007669"/>
    <property type="project" value="InterPro"/>
</dbReference>
<organism evidence="5 6">
    <name type="scientific">Lignipirellula cremea</name>
    <dbReference type="NCBI Taxonomy" id="2528010"/>
    <lineage>
        <taxon>Bacteria</taxon>
        <taxon>Pseudomonadati</taxon>
        <taxon>Planctomycetota</taxon>
        <taxon>Planctomycetia</taxon>
        <taxon>Pirellulales</taxon>
        <taxon>Pirellulaceae</taxon>
        <taxon>Lignipirellula</taxon>
    </lineage>
</organism>
<dbReference type="InterPro" id="IPR051531">
    <property type="entry name" value="N-acetyltransferase"/>
</dbReference>
<dbReference type="PROSITE" id="PS51186">
    <property type="entry name" value="GNAT"/>
    <property type="match status" value="1"/>
</dbReference>
<evidence type="ECO:0000313" key="6">
    <source>
        <dbReference type="Proteomes" id="UP000317648"/>
    </source>
</evidence>
<keyword evidence="2" id="KW-0012">Acyltransferase</keyword>
<gene>
    <name evidence="5" type="ORF">Pla8534_51730</name>
</gene>
<dbReference type="KEGG" id="lcre:Pla8534_51730"/>
<protein>
    <recommendedName>
        <fullName evidence="4">N-acetyltransferase domain-containing protein</fullName>
    </recommendedName>
</protein>
<dbReference type="EMBL" id="CP036433">
    <property type="protein sequence ID" value="QDU97327.1"/>
    <property type="molecule type" value="Genomic_DNA"/>
</dbReference>
<keyword evidence="1" id="KW-0808">Transferase</keyword>
<feature type="domain" description="N-acetyltransferase" evidence="4">
    <location>
        <begin position="25"/>
        <end position="184"/>
    </location>
</feature>
<dbReference type="InterPro" id="IPR016181">
    <property type="entry name" value="Acyl_CoA_acyltransferase"/>
</dbReference>
<name>A0A518DZR1_9BACT</name>
<evidence type="ECO:0000256" key="2">
    <source>
        <dbReference type="ARBA" id="ARBA00023315"/>
    </source>
</evidence>
<dbReference type="AlphaFoldDB" id="A0A518DZR1"/>
<keyword evidence="6" id="KW-1185">Reference proteome</keyword>
<dbReference type="Proteomes" id="UP000317648">
    <property type="component" value="Chromosome"/>
</dbReference>
<accession>A0A518DZR1</accession>
<dbReference type="PANTHER" id="PTHR43792">
    <property type="entry name" value="GNAT FAMILY, PUTATIVE (AFU_ORTHOLOGUE AFUA_3G00765)-RELATED-RELATED"/>
    <property type="match status" value="1"/>
</dbReference>
<evidence type="ECO:0000256" key="1">
    <source>
        <dbReference type="ARBA" id="ARBA00022679"/>
    </source>
</evidence>
<dbReference type="InterPro" id="IPR000182">
    <property type="entry name" value="GNAT_dom"/>
</dbReference>
<reference evidence="5 6" key="1">
    <citation type="submission" date="2019-02" db="EMBL/GenBank/DDBJ databases">
        <title>Deep-cultivation of Planctomycetes and their phenomic and genomic characterization uncovers novel biology.</title>
        <authorList>
            <person name="Wiegand S."/>
            <person name="Jogler M."/>
            <person name="Boedeker C."/>
            <person name="Pinto D."/>
            <person name="Vollmers J."/>
            <person name="Rivas-Marin E."/>
            <person name="Kohn T."/>
            <person name="Peeters S.H."/>
            <person name="Heuer A."/>
            <person name="Rast P."/>
            <person name="Oberbeckmann S."/>
            <person name="Bunk B."/>
            <person name="Jeske O."/>
            <person name="Meyerdierks A."/>
            <person name="Storesund J.E."/>
            <person name="Kallscheuer N."/>
            <person name="Luecker S."/>
            <person name="Lage O.M."/>
            <person name="Pohl T."/>
            <person name="Merkel B.J."/>
            <person name="Hornburger P."/>
            <person name="Mueller R.-W."/>
            <person name="Bruemmer F."/>
            <person name="Labrenz M."/>
            <person name="Spormann A.M."/>
            <person name="Op den Camp H."/>
            <person name="Overmann J."/>
            <person name="Amann R."/>
            <person name="Jetten M.S.M."/>
            <person name="Mascher T."/>
            <person name="Medema M.H."/>
            <person name="Devos D.P."/>
            <person name="Kaster A.-K."/>
            <person name="Ovreas L."/>
            <person name="Rohde M."/>
            <person name="Galperin M.Y."/>
            <person name="Jogler C."/>
        </authorList>
    </citation>
    <scope>NUCLEOTIDE SEQUENCE [LARGE SCALE GENOMIC DNA]</scope>
    <source>
        <strain evidence="5 6">Pla85_3_4</strain>
    </source>
</reference>
<comment type="similarity">
    <text evidence="3">Belongs to the acetyltransferase family. RimJ subfamily.</text>
</comment>
<proteinExistence type="inferred from homology"/>
<evidence type="ECO:0000259" key="4">
    <source>
        <dbReference type="PROSITE" id="PS51186"/>
    </source>
</evidence>
<dbReference type="Pfam" id="PF13302">
    <property type="entry name" value="Acetyltransf_3"/>
    <property type="match status" value="1"/>
</dbReference>